<evidence type="ECO:0000313" key="3">
    <source>
        <dbReference type="Proteomes" id="UP000199251"/>
    </source>
</evidence>
<dbReference type="OrthoDB" id="5966662at2"/>
<dbReference type="InterPro" id="IPR021215">
    <property type="entry name" value="DUF2752"/>
</dbReference>
<keyword evidence="1" id="KW-0812">Transmembrane</keyword>
<dbReference type="STRING" id="141349.BN1232_02622"/>
<keyword evidence="1" id="KW-0472">Membrane</keyword>
<evidence type="ECO:0008006" key="4">
    <source>
        <dbReference type="Google" id="ProtNLM"/>
    </source>
</evidence>
<sequence>MEPDSASRTGAQRHRHGRYIAAGTGVLFAGALGYVGSVDPHNANSAYPLCPFKWLTGWNCPFCGGLRMTHDLLHGHLAASIYDNAFLLVGLPTLAVWLLVRWRQGRRALPIVAVITITVAAIAWTVLRNMPGFPLVPTMLSG</sequence>
<name>A0A0E4CN93_MYCLN</name>
<reference evidence="2 3" key="1">
    <citation type="submission" date="2015-03" db="EMBL/GenBank/DDBJ databases">
        <authorList>
            <person name="Urmite Genomes"/>
        </authorList>
    </citation>
    <scope>NUCLEOTIDE SEQUENCE [LARGE SCALE GENOMIC DNA]</scope>
    <source>
        <strain evidence="2 3">CSUR P1491</strain>
    </source>
</reference>
<evidence type="ECO:0000313" key="2">
    <source>
        <dbReference type="EMBL" id="CQD13354.1"/>
    </source>
</evidence>
<feature type="transmembrane region" description="Helical" evidence="1">
    <location>
        <begin position="107"/>
        <end position="127"/>
    </location>
</feature>
<dbReference type="Pfam" id="PF10825">
    <property type="entry name" value="DUF2752"/>
    <property type="match status" value="1"/>
</dbReference>
<proteinExistence type="predicted"/>
<evidence type="ECO:0000256" key="1">
    <source>
        <dbReference type="SAM" id="Phobius"/>
    </source>
</evidence>
<dbReference type="AlphaFoldDB" id="A0A0E4CN93"/>
<protein>
    <recommendedName>
        <fullName evidence="4">DUF2752 domain-containing protein</fullName>
    </recommendedName>
</protein>
<dbReference type="Proteomes" id="UP000199251">
    <property type="component" value="Unassembled WGS sequence"/>
</dbReference>
<feature type="transmembrane region" description="Helical" evidence="1">
    <location>
        <begin position="20"/>
        <end position="38"/>
    </location>
</feature>
<dbReference type="RefSeq" id="WP_090601690.1">
    <property type="nucleotide sequence ID" value="NZ_CTEE01000001.1"/>
</dbReference>
<gene>
    <name evidence="2" type="ORF">BN1232_02622</name>
</gene>
<accession>A0A0E4CN93</accession>
<dbReference type="EMBL" id="CTEE01000001">
    <property type="protein sequence ID" value="CQD13354.1"/>
    <property type="molecule type" value="Genomic_DNA"/>
</dbReference>
<feature type="transmembrane region" description="Helical" evidence="1">
    <location>
        <begin position="81"/>
        <end position="100"/>
    </location>
</feature>
<organism evidence="2 3">
    <name type="scientific">Mycobacterium lentiflavum</name>
    <dbReference type="NCBI Taxonomy" id="141349"/>
    <lineage>
        <taxon>Bacteria</taxon>
        <taxon>Bacillati</taxon>
        <taxon>Actinomycetota</taxon>
        <taxon>Actinomycetes</taxon>
        <taxon>Mycobacteriales</taxon>
        <taxon>Mycobacteriaceae</taxon>
        <taxon>Mycobacterium</taxon>
        <taxon>Mycobacterium simiae complex</taxon>
    </lineage>
</organism>
<keyword evidence="1" id="KW-1133">Transmembrane helix</keyword>